<evidence type="ECO:0000256" key="9">
    <source>
        <dbReference type="ARBA" id="ARBA00022840"/>
    </source>
</evidence>
<gene>
    <name evidence="16" type="ORF">K7862_30105</name>
</gene>
<evidence type="ECO:0000256" key="10">
    <source>
        <dbReference type="ARBA" id="ARBA00022989"/>
    </source>
</evidence>
<evidence type="ECO:0000256" key="3">
    <source>
        <dbReference type="ARBA" id="ARBA00012438"/>
    </source>
</evidence>
<dbReference type="InterPro" id="IPR003660">
    <property type="entry name" value="HAMP_dom"/>
</dbReference>
<keyword evidence="6 13" id="KW-0812">Transmembrane</keyword>
<keyword evidence="9" id="KW-0067">ATP-binding</keyword>
<name>A0ABS7QFC1_9ACTN</name>
<evidence type="ECO:0000256" key="5">
    <source>
        <dbReference type="ARBA" id="ARBA00022679"/>
    </source>
</evidence>
<keyword evidence="13" id="KW-0472">Membrane</keyword>
<evidence type="ECO:0000256" key="2">
    <source>
        <dbReference type="ARBA" id="ARBA00004370"/>
    </source>
</evidence>
<comment type="caution">
    <text evidence="16">The sequence shown here is derived from an EMBL/GenBank/DDBJ whole genome shotgun (WGS) entry which is preliminary data.</text>
</comment>
<feature type="compositionally biased region" description="Basic and acidic residues" evidence="12">
    <location>
        <begin position="769"/>
        <end position="788"/>
    </location>
</feature>
<feature type="domain" description="HAMP" evidence="14">
    <location>
        <begin position="404"/>
        <end position="474"/>
    </location>
</feature>
<feature type="region of interest" description="Disordered" evidence="12">
    <location>
        <begin position="885"/>
        <end position="1090"/>
    </location>
</feature>
<evidence type="ECO:0000256" key="8">
    <source>
        <dbReference type="ARBA" id="ARBA00022777"/>
    </source>
</evidence>
<proteinExistence type="predicted"/>
<dbReference type="InterPro" id="IPR050980">
    <property type="entry name" value="2C_sensor_his_kinase"/>
</dbReference>
<keyword evidence="10 13" id="KW-1133">Transmembrane helix</keyword>
<evidence type="ECO:0000256" key="6">
    <source>
        <dbReference type="ARBA" id="ARBA00022692"/>
    </source>
</evidence>
<feature type="transmembrane region" description="Helical" evidence="13">
    <location>
        <begin position="53"/>
        <end position="74"/>
    </location>
</feature>
<dbReference type="InterPro" id="IPR003594">
    <property type="entry name" value="HATPase_dom"/>
</dbReference>
<keyword evidence="7" id="KW-0547">Nucleotide-binding</keyword>
<evidence type="ECO:0000256" key="11">
    <source>
        <dbReference type="ARBA" id="ARBA00023012"/>
    </source>
</evidence>
<evidence type="ECO:0000259" key="15">
    <source>
        <dbReference type="SMART" id="SM00387"/>
    </source>
</evidence>
<dbReference type="PANTHER" id="PTHR44936">
    <property type="entry name" value="SENSOR PROTEIN CREC"/>
    <property type="match status" value="1"/>
</dbReference>
<evidence type="ECO:0000313" key="17">
    <source>
        <dbReference type="Proteomes" id="UP000778578"/>
    </source>
</evidence>
<comment type="subcellular location">
    <subcellularLocation>
        <location evidence="2">Membrane</location>
    </subcellularLocation>
</comment>
<evidence type="ECO:0000256" key="12">
    <source>
        <dbReference type="SAM" id="MobiDB-lite"/>
    </source>
</evidence>
<feature type="compositionally biased region" description="Low complexity" evidence="12">
    <location>
        <begin position="959"/>
        <end position="981"/>
    </location>
</feature>
<comment type="catalytic activity">
    <reaction evidence="1">
        <text>ATP + protein L-histidine = ADP + protein N-phospho-L-histidine.</text>
        <dbReference type="EC" id="2.7.13.3"/>
    </reaction>
</comment>
<dbReference type="Pfam" id="PF02518">
    <property type="entry name" value="HATPase_c"/>
    <property type="match status" value="1"/>
</dbReference>
<dbReference type="CDD" id="cd06225">
    <property type="entry name" value="HAMP"/>
    <property type="match status" value="1"/>
</dbReference>
<dbReference type="SMART" id="SM00387">
    <property type="entry name" value="HATPase_c"/>
    <property type="match status" value="1"/>
</dbReference>
<dbReference type="SMART" id="SM00304">
    <property type="entry name" value="HAMP"/>
    <property type="match status" value="1"/>
</dbReference>
<dbReference type="PANTHER" id="PTHR44936:SF9">
    <property type="entry name" value="SENSOR PROTEIN CREC"/>
    <property type="match status" value="1"/>
</dbReference>
<evidence type="ECO:0000256" key="1">
    <source>
        <dbReference type="ARBA" id="ARBA00000085"/>
    </source>
</evidence>
<evidence type="ECO:0000313" key="16">
    <source>
        <dbReference type="EMBL" id="MBY8881856.1"/>
    </source>
</evidence>
<keyword evidence="11" id="KW-0902">Two-component regulatory system</keyword>
<feature type="region of interest" description="Disordered" evidence="12">
    <location>
        <begin position="769"/>
        <end position="832"/>
    </location>
</feature>
<evidence type="ECO:0000259" key="14">
    <source>
        <dbReference type="SMART" id="SM00304"/>
    </source>
</evidence>
<protein>
    <recommendedName>
        <fullName evidence="3">histidine kinase</fullName>
        <ecNumber evidence="3">2.7.13.3</ecNumber>
    </recommendedName>
</protein>
<dbReference type="Pfam" id="PF00672">
    <property type="entry name" value="HAMP"/>
    <property type="match status" value="1"/>
</dbReference>
<evidence type="ECO:0000256" key="7">
    <source>
        <dbReference type="ARBA" id="ARBA00022741"/>
    </source>
</evidence>
<dbReference type="InterPro" id="IPR036890">
    <property type="entry name" value="HATPase_C_sf"/>
</dbReference>
<keyword evidence="17" id="KW-1185">Reference proteome</keyword>
<keyword evidence="8" id="KW-0418">Kinase</keyword>
<feature type="region of interest" description="Disordered" evidence="12">
    <location>
        <begin position="1"/>
        <end position="41"/>
    </location>
</feature>
<dbReference type="Pfam" id="PF08376">
    <property type="entry name" value="NIT"/>
    <property type="match status" value="1"/>
</dbReference>
<feature type="domain" description="Histidine kinase/HSP90-like ATPase" evidence="15">
    <location>
        <begin position="586"/>
        <end position="698"/>
    </location>
</feature>
<reference evidence="16 17" key="1">
    <citation type="submission" date="2021-08" db="EMBL/GenBank/DDBJ databases">
        <title>WGS of actinomycetes from Thailand.</title>
        <authorList>
            <person name="Thawai C."/>
        </authorList>
    </citation>
    <scope>NUCLEOTIDE SEQUENCE [LARGE SCALE GENOMIC DNA]</scope>
    <source>
        <strain evidence="16 17">PLK6-54</strain>
    </source>
</reference>
<evidence type="ECO:0000256" key="13">
    <source>
        <dbReference type="SAM" id="Phobius"/>
    </source>
</evidence>
<dbReference type="Proteomes" id="UP000778578">
    <property type="component" value="Unassembled WGS sequence"/>
</dbReference>
<feature type="compositionally biased region" description="Polar residues" evidence="12">
    <location>
        <begin position="1065"/>
        <end position="1090"/>
    </location>
</feature>
<accession>A0ABS7QFC1</accession>
<feature type="compositionally biased region" description="Polar residues" evidence="12">
    <location>
        <begin position="1034"/>
        <end position="1043"/>
    </location>
</feature>
<dbReference type="Gene3D" id="6.10.340.10">
    <property type="match status" value="1"/>
</dbReference>
<feature type="transmembrane region" description="Helical" evidence="13">
    <location>
        <begin position="381"/>
        <end position="403"/>
    </location>
</feature>
<dbReference type="InterPro" id="IPR013587">
    <property type="entry name" value="Nitrate/nitrite_sensing"/>
</dbReference>
<organism evidence="16 17">
    <name type="scientific">Actinacidiphila acidipaludis</name>
    <dbReference type="NCBI Taxonomy" id="2873382"/>
    <lineage>
        <taxon>Bacteria</taxon>
        <taxon>Bacillati</taxon>
        <taxon>Actinomycetota</taxon>
        <taxon>Actinomycetes</taxon>
        <taxon>Kitasatosporales</taxon>
        <taxon>Streptomycetaceae</taxon>
        <taxon>Actinacidiphila</taxon>
    </lineage>
</organism>
<sequence>MRNTRAEAGTPPGPRGNFTPPQRPGSSPSAPAEAEVPVLPDPGGRLSMRNWRVATRLNVILLIPVLVALVFGGFRVKSSVDTWQQADDAVRTANMVRAAATYSNALEDERDVTVVPLLAGKRADSSVSAAYAATDAAARAFDQAAQHVPDEADLKRRMATFRAVEPRLAALRKAAFTRQLSGVQTEEGYVTIQHPLMELANELGFGTSNGASYGRTLYALSLSKAAESLTRSIGMHILVGKPASAQELALQKTALGSYEYLQGIAVEEYEGGGTAADQARLRAAQEAAAKKGQEQITAAQRKAEADPHSKFIVPPDLTKMVTDIANPQSTSATLRAEGVTPESYMAASTLSFDAYRSIEVTLADQAASDAAKVASTAKRDVFINSAIVVVALILAFIVAAMMARTMTRSMRRLRSAAFDIAETRLPSLVDQLSRTDPGRVDTQVAPIPINTQDEIGEVARAFDQVHREAVRLAAEQALLRGNVNAIFTNLSQRNQGLIQRQLELITELENNEADPDQLENLFKMDHLATRMRRNGENLLVLAGEEPGRQWNQPVPLVDVLRAAASEVEAYDRIELVGIPETDIHGSAVTDLVHLLAELLENATTFSSPQTKVRVTATRLPDGRVMIEIHDRGIGLTAEDFADINRKLADPPTVDVEIAKRMGLFVVGRLSQRHGIRVQLRPSGEQAGTTSLVMLPEPITHGGGGEELLPDDQDFTVSRMVPEPADAPAFGRPLDHRSAAELGFDDSRYEQGGVLPEGGRPLDPVGRSLQREERRAQLEAAVHERHDGQEPAEAGQEQAFAQGDFTVPGQAQDPGYPGGYDAGFPQQGYDQGYGPQDGYAAPDAYAQNGYQNGYGSQGYGQDGQGTPGYPVDGREQNGFFEQPYEAAQDFGDGGRPAAGYEGAGHQAEFPGYGAAQDDWPAAEAQVTESVPPLPEQGEDSVVSPSLTDAGLPRRDRRQSHAPTSPSASEPSEPQHQSSSQPSGEPAASSPDDDGWRSTNDEHWQRAEQVREPKAGGVTPSGLPRRVPQANLVPGTATQTPQGGPQVSRAPEDVRGRLSNLRRGVQQGRTAGTDTNGQATDSRFGGPQNQER</sequence>
<evidence type="ECO:0000256" key="4">
    <source>
        <dbReference type="ARBA" id="ARBA00022553"/>
    </source>
</evidence>
<feature type="compositionally biased region" description="Low complexity" evidence="12">
    <location>
        <begin position="790"/>
        <end position="802"/>
    </location>
</feature>
<dbReference type="EC" id="2.7.13.3" evidence="3"/>
<dbReference type="Gene3D" id="3.30.565.10">
    <property type="entry name" value="Histidine kinase-like ATPase, C-terminal domain"/>
    <property type="match status" value="1"/>
</dbReference>
<feature type="compositionally biased region" description="Basic and acidic residues" evidence="12">
    <location>
        <begin position="992"/>
        <end position="1012"/>
    </location>
</feature>
<dbReference type="EMBL" id="JAINZZ010000057">
    <property type="protein sequence ID" value="MBY8881856.1"/>
    <property type="molecule type" value="Genomic_DNA"/>
</dbReference>
<keyword evidence="4" id="KW-0597">Phosphoprotein</keyword>
<keyword evidence="5" id="KW-0808">Transferase</keyword>
<dbReference type="SUPFAM" id="SSF55874">
    <property type="entry name" value="ATPase domain of HSP90 chaperone/DNA topoisomerase II/histidine kinase"/>
    <property type="match status" value="1"/>
</dbReference>